<sequence>MTFEMQVVSNTPLIGDEDLDSAAKKFFEQIGYLSKGSDPTIPYKIFADFFLKHPTKAWIVDEIAAELKTSRPTVYRHLNKLKGF</sequence>
<dbReference type="GO" id="GO:0003700">
    <property type="term" value="F:DNA-binding transcription factor activity"/>
    <property type="evidence" value="ECO:0007669"/>
    <property type="project" value="InterPro"/>
</dbReference>
<accession>X0XVN4</accession>
<organism evidence="2">
    <name type="scientific">marine sediment metagenome</name>
    <dbReference type="NCBI Taxonomy" id="412755"/>
    <lineage>
        <taxon>unclassified sequences</taxon>
        <taxon>metagenomes</taxon>
        <taxon>ecological metagenomes</taxon>
    </lineage>
</organism>
<proteinExistence type="predicted"/>
<dbReference type="EMBL" id="BARS01058322">
    <property type="protein sequence ID" value="GAG47435.1"/>
    <property type="molecule type" value="Genomic_DNA"/>
</dbReference>
<evidence type="ECO:0000313" key="2">
    <source>
        <dbReference type="EMBL" id="GAG47435.1"/>
    </source>
</evidence>
<dbReference type="CDD" id="cd00090">
    <property type="entry name" value="HTH_ARSR"/>
    <property type="match status" value="1"/>
</dbReference>
<dbReference type="AlphaFoldDB" id="X0XVN4"/>
<dbReference type="Pfam" id="PF01022">
    <property type="entry name" value="HTH_5"/>
    <property type="match status" value="1"/>
</dbReference>
<name>X0XVN4_9ZZZZ</name>
<dbReference type="InterPro" id="IPR001845">
    <property type="entry name" value="HTH_ArsR_DNA-bd_dom"/>
</dbReference>
<evidence type="ECO:0000259" key="1">
    <source>
        <dbReference type="Pfam" id="PF01022"/>
    </source>
</evidence>
<gene>
    <name evidence="2" type="ORF">S01H1_85110</name>
</gene>
<feature type="non-terminal residue" evidence="2">
    <location>
        <position position="84"/>
    </location>
</feature>
<reference evidence="2" key="1">
    <citation type="journal article" date="2014" name="Front. Microbiol.">
        <title>High frequency of phylogenetically diverse reductive dehalogenase-homologous genes in deep subseafloor sedimentary metagenomes.</title>
        <authorList>
            <person name="Kawai M."/>
            <person name="Futagami T."/>
            <person name="Toyoda A."/>
            <person name="Takaki Y."/>
            <person name="Nishi S."/>
            <person name="Hori S."/>
            <person name="Arai W."/>
            <person name="Tsubouchi T."/>
            <person name="Morono Y."/>
            <person name="Uchiyama I."/>
            <person name="Ito T."/>
            <person name="Fujiyama A."/>
            <person name="Inagaki F."/>
            <person name="Takami H."/>
        </authorList>
    </citation>
    <scope>NUCLEOTIDE SEQUENCE</scope>
    <source>
        <strain evidence="2">Expedition CK06-06</strain>
    </source>
</reference>
<protein>
    <recommendedName>
        <fullName evidence="1">HTH arsR-type domain-containing protein</fullName>
    </recommendedName>
</protein>
<comment type="caution">
    <text evidence="2">The sequence shown here is derived from an EMBL/GenBank/DDBJ whole genome shotgun (WGS) entry which is preliminary data.</text>
</comment>
<feature type="domain" description="HTH arsR-type" evidence="1">
    <location>
        <begin position="60"/>
        <end position="82"/>
    </location>
</feature>
<dbReference type="InterPro" id="IPR011991">
    <property type="entry name" value="ArsR-like_HTH"/>
</dbReference>